<sequence length="154" mass="17304">MGPKKKMMSIELKREIVEKHEQGVRVIDLARMYGRSTSMICSELKQELIKGTTPARGVTIISKLRTSLHEKMEKLLTVWVTEKQLQGGTLTQSIMCEKARAIYACQTCTCPRMYDLMSILSVARQLSMATRTEAGIRPLSPHSTIPPDYSKSVS</sequence>
<name>A0A2T7PUH2_POMCA</name>
<keyword evidence="2" id="KW-1185">Reference proteome</keyword>
<proteinExistence type="predicted"/>
<organism evidence="1 2">
    <name type="scientific">Pomacea canaliculata</name>
    <name type="common">Golden apple snail</name>
    <dbReference type="NCBI Taxonomy" id="400727"/>
    <lineage>
        <taxon>Eukaryota</taxon>
        <taxon>Metazoa</taxon>
        <taxon>Spiralia</taxon>
        <taxon>Lophotrochozoa</taxon>
        <taxon>Mollusca</taxon>
        <taxon>Gastropoda</taxon>
        <taxon>Caenogastropoda</taxon>
        <taxon>Architaenioglossa</taxon>
        <taxon>Ampullarioidea</taxon>
        <taxon>Ampullariidae</taxon>
        <taxon>Pomacea</taxon>
    </lineage>
</organism>
<evidence type="ECO:0000313" key="1">
    <source>
        <dbReference type="EMBL" id="PVD37059.1"/>
    </source>
</evidence>
<gene>
    <name evidence="1" type="ORF">C0Q70_04052</name>
</gene>
<accession>A0A2T7PUH2</accession>
<dbReference type="Proteomes" id="UP000245119">
    <property type="component" value="Linkage Group LG2"/>
</dbReference>
<evidence type="ECO:0000313" key="2">
    <source>
        <dbReference type="Proteomes" id="UP000245119"/>
    </source>
</evidence>
<dbReference type="EMBL" id="PZQS01000002">
    <property type="protein sequence ID" value="PVD37059.1"/>
    <property type="molecule type" value="Genomic_DNA"/>
</dbReference>
<protein>
    <recommendedName>
        <fullName evidence="3">HTH psq-type domain-containing protein</fullName>
    </recommendedName>
</protein>
<evidence type="ECO:0008006" key="3">
    <source>
        <dbReference type="Google" id="ProtNLM"/>
    </source>
</evidence>
<dbReference type="Gene3D" id="1.10.10.60">
    <property type="entry name" value="Homeodomain-like"/>
    <property type="match status" value="2"/>
</dbReference>
<dbReference type="SUPFAM" id="SSF46689">
    <property type="entry name" value="Homeodomain-like"/>
    <property type="match status" value="1"/>
</dbReference>
<comment type="caution">
    <text evidence="1">The sequence shown here is derived from an EMBL/GenBank/DDBJ whole genome shotgun (WGS) entry which is preliminary data.</text>
</comment>
<dbReference type="InterPro" id="IPR009057">
    <property type="entry name" value="Homeodomain-like_sf"/>
</dbReference>
<reference evidence="1 2" key="1">
    <citation type="submission" date="2018-04" db="EMBL/GenBank/DDBJ databases">
        <title>The genome of golden apple snail Pomacea canaliculata provides insight into stress tolerance and invasive adaptation.</title>
        <authorList>
            <person name="Liu C."/>
            <person name="Liu B."/>
            <person name="Ren Y."/>
            <person name="Zhang Y."/>
            <person name="Wang H."/>
            <person name="Li S."/>
            <person name="Jiang F."/>
            <person name="Yin L."/>
            <person name="Zhang G."/>
            <person name="Qian W."/>
            <person name="Fan W."/>
        </authorList>
    </citation>
    <scope>NUCLEOTIDE SEQUENCE [LARGE SCALE GENOMIC DNA]</scope>
    <source>
        <strain evidence="1">SZHN2017</strain>
        <tissue evidence="1">Muscle</tissue>
    </source>
</reference>
<dbReference type="AlphaFoldDB" id="A0A2T7PUH2"/>